<protein>
    <submittedName>
        <fullName evidence="2">DUF3239 domain-containing protein</fullName>
    </submittedName>
</protein>
<keyword evidence="1" id="KW-1133">Transmembrane helix</keyword>
<feature type="transmembrane region" description="Helical" evidence="1">
    <location>
        <begin position="43"/>
        <end position="62"/>
    </location>
</feature>
<dbReference type="RefSeq" id="WP_243519706.1">
    <property type="nucleotide sequence ID" value="NZ_CP094534.1"/>
</dbReference>
<dbReference type="Gene3D" id="2.40.410.10">
    <property type="entry name" value="putative membrane protein from Corynebacterium diphtheriae superfamily"/>
    <property type="match status" value="1"/>
</dbReference>
<sequence length="242" mass="26366">MERTVSDPGEFLNNSMASRAVNIEPDMRKVRQLDIYHQNYSKLLRSWGLAGLGLLAVGVGLWYFGHRIWGSIFGVLSLPVLFIASRLPQTLKGDAYRNGLLIPGIISSLNPLTITCLADVRTGDDDDAEPGSIVWGVKQVVAPQLTVHPERLGEQVPCVSLFGETDAAGEIYLNFEPRPLAWGTGDTGVIAQARQAIEDEEWLLLPPLAAAFETSEKNENGIAYFDALLRPVSLPKPAEATA</sequence>
<dbReference type="Proteomes" id="UP000831390">
    <property type="component" value="Chromosome"/>
</dbReference>
<feature type="transmembrane region" description="Helical" evidence="1">
    <location>
        <begin position="68"/>
        <end position="87"/>
    </location>
</feature>
<organism evidence="2 3">
    <name type="scientific">Hymenobacter monticola</name>
    <dbReference type="NCBI Taxonomy" id="1705399"/>
    <lineage>
        <taxon>Bacteria</taxon>
        <taxon>Pseudomonadati</taxon>
        <taxon>Bacteroidota</taxon>
        <taxon>Cytophagia</taxon>
        <taxon>Cytophagales</taxon>
        <taxon>Hymenobacteraceae</taxon>
        <taxon>Hymenobacter</taxon>
    </lineage>
</organism>
<reference evidence="2 3" key="1">
    <citation type="submission" date="2022-03" db="EMBL/GenBank/DDBJ databases">
        <title>Hymenobactersp. isolated from the air.</title>
        <authorList>
            <person name="Won M."/>
            <person name="Kwon S.-W."/>
        </authorList>
    </citation>
    <scope>NUCLEOTIDE SEQUENCE [LARGE SCALE GENOMIC DNA]</scope>
    <source>
        <strain evidence="2 3">KACC 22596</strain>
    </source>
</reference>
<dbReference type="InterPro" id="IPR021632">
    <property type="entry name" value="DUF3239"/>
</dbReference>
<gene>
    <name evidence="2" type="ORF">MTP16_11085</name>
</gene>
<dbReference type="InterPro" id="IPR023124">
    <property type="entry name" value="DUF3239_dom_sf"/>
</dbReference>
<keyword evidence="1" id="KW-0472">Membrane</keyword>
<keyword evidence="1" id="KW-0812">Transmembrane</keyword>
<dbReference type="Pfam" id="PF11580">
    <property type="entry name" value="DUF3239"/>
    <property type="match status" value="1"/>
</dbReference>
<proteinExistence type="predicted"/>
<keyword evidence="3" id="KW-1185">Reference proteome</keyword>
<dbReference type="EMBL" id="CP094534">
    <property type="protein sequence ID" value="UOE36162.1"/>
    <property type="molecule type" value="Genomic_DNA"/>
</dbReference>
<name>A0ABY4BAJ6_9BACT</name>
<evidence type="ECO:0000256" key="1">
    <source>
        <dbReference type="SAM" id="Phobius"/>
    </source>
</evidence>
<evidence type="ECO:0000313" key="3">
    <source>
        <dbReference type="Proteomes" id="UP000831390"/>
    </source>
</evidence>
<accession>A0ABY4BAJ6</accession>
<evidence type="ECO:0000313" key="2">
    <source>
        <dbReference type="EMBL" id="UOE36162.1"/>
    </source>
</evidence>